<proteinExistence type="predicted"/>
<feature type="region of interest" description="Disordered" evidence="1">
    <location>
        <begin position="136"/>
        <end position="156"/>
    </location>
</feature>
<evidence type="ECO:0000313" key="4">
    <source>
        <dbReference type="Proteomes" id="UP000663844"/>
    </source>
</evidence>
<evidence type="ECO:0000313" key="3">
    <source>
        <dbReference type="EMBL" id="CAF3981408.1"/>
    </source>
</evidence>
<name>A0A819MMX7_9BILA</name>
<protein>
    <submittedName>
        <fullName evidence="3">Uncharacterized protein</fullName>
    </submittedName>
</protein>
<comment type="caution">
    <text evidence="3">The sequence shown here is derived from an EMBL/GenBank/DDBJ whole genome shotgun (WGS) entry which is preliminary data.</text>
</comment>
<dbReference type="Proteomes" id="UP000663844">
    <property type="component" value="Unassembled WGS sequence"/>
</dbReference>
<dbReference type="AlphaFoldDB" id="A0A819MMX7"/>
<organism evidence="3 4">
    <name type="scientific">Adineta steineri</name>
    <dbReference type="NCBI Taxonomy" id="433720"/>
    <lineage>
        <taxon>Eukaryota</taxon>
        <taxon>Metazoa</taxon>
        <taxon>Spiralia</taxon>
        <taxon>Gnathifera</taxon>
        <taxon>Rotifera</taxon>
        <taxon>Eurotatoria</taxon>
        <taxon>Bdelloidea</taxon>
        <taxon>Adinetida</taxon>
        <taxon>Adinetidae</taxon>
        <taxon>Adineta</taxon>
    </lineage>
</organism>
<dbReference type="Proteomes" id="UP000663845">
    <property type="component" value="Unassembled WGS sequence"/>
</dbReference>
<accession>A0A819MMX7</accession>
<gene>
    <name evidence="2" type="ORF">JYZ213_LOCUS40871</name>
    <name evidence="3" type="ORF">OXD698_LOCUS28407</name>
</gene>
<reference evidence="3" key="1">
    <citation type="submission" date="2021-02" db="EMBL/GenBank/DDBJ databases">
        <authorList>
            <person name="Nowell W R."/>
        </authorList>
    </citation>
    <scope>NUCLEOTIDE SEQUENCE</scope>
</reference>
<dbReference type="EMBL" id="CAJNOG010001562">
    <property type="protein sequence ID" value="CAF1454287.1"/>
    <property type="molecule type" value="Genomic_DNA"/>
</dbReference>
<sequence length="156" mass="17766">MANQSQIISGEFIFDSSTSTSSSSSSSAIHNQPIPIENVNFNCYVSLERISVEDLPVPIEQLNYNCHVRLERLLQNDLPLPYQSIFYLPRIPKKTDAPHNGSKISIKRPNNDNNTILNKSLTSYLDREIENLKRKKLGDSTTNGKRKRFEVSDKQN</sequence>
<evidence type="ECO:0000313" key="2">
    <source>
        <dbReference type="EMBL" id="CAF1454287.1"/>
    </source>
</evidence>
<dbReference type="EMBL" id="CAJOAZ010003060">
    <property type="protein sequence ID" value="CAF3981408.1"/>
    <property type="molecule type" value="Genomic_DNA"/>
</dbReference>
<evidence type="ECO:0000256" key="1">
    <source>
        <dbReference type="SAM" id="MobiDB-lite"/>
    </source>
</evidence>